<feature type="domain" description="DUF11" evidence="4">
    <location>
        <begin position="643"/>
        <end position="753"/>
    </location>
</feature>
<proteinExistence type="inferred from homology"/>
<dbReference type="AlphaFoldDB" id="A0A8J3FJD6"/>
<evidence type="ECO:0000256" key="3">
    <source>
        <dbReference type="SAM" id="SignalP"/>
    </source>
</evidence>
<evidence type="ECO:0000313" key="5">
    <source>
        <dbReference type="EMBL" id="GGK23190.1"/>
    </source>
</evidence>
<reference evidence="5" key="2">
    <citation type="submission" date="2020-09" db="EMBL/GenBank/DDBJ databases">
        <authorList>
            <person name="Sun Q."/>
            <person name="Ohkuma M."/>
        </authorList>
    </citation>
    <scope>NUCLEOTIDE SEQUENCE</scope>
    <source>
        <strain evidence="5">JCM 3091</strain>
    </source>
</reference>
<dbReference type="Proteomes" id="UP000662200">
    <property type="component" value="Unassembled WGS sequence"/>
</dbReference>
<evidence type="ECO:0000313" key="6">
    <source>
        <dbReference type="Proteomes" id="UP000662200"/>
    </source>
</evidence>
<evidence type="ECO:0000256" key="2">
    <source>
        <dbReference type="SAM" id="MobiDB-lite"/>
    </source>
</evidence>
<feature type="region of interest" description="Disordered" evidence="2">
    <location>
        <begin position="234"/>
        <end position="258"/>
    </location>
</feature>
<name>A0A8J3FJD6_9ACTN</name>
<keyword evidence="6" id="KW-1185">Reference proteome</keyword>
<dbReference type="InterPro" id="IPR011042">
    <property type="entry name" value="6-blade_b-propeller_TolB-like"/>
</dbReference>
<evidence type="ECO:0000256" key="1">
    <source>
        <dbReference type="ARBA" id="ARBA00009820"/>
    </source>
</evidence>
<organism evidence="5 6">
    <name type="scientific">Pilimelia terevasa</name>
    <dbReference type="NCBI Taxonomy" id="53372"/>
    <lineage>
        <taxon>Bacteria</taxon>
        <taxon>Bacillati</taxon>
        <taxon>Actinomycetota</taxon>
        <taxon>Actinomycetes</taxon>
        <taxon>Micromonosporales</taxon>
        <taxon>Micromonosporaceae</taxon>
        <taxon>Pilimelia</taxon>
    </lineage>
</organism>
<dbReference type="InterPro" id="IPR011659">
    <property type="entry name" value="WD40"/>
</dbReference>
<feature type="compositionally biased region" description="Low complexity" evidence="2">
    <location>
        <begin position="99"/>
        <end position="109"/>
    </location>
</feature>
<dbReference type="PANTHER" id="PTHR36842:SF1">
    <property type="entry name" value="PROTEIN TOLB"/>
    <property type="match status" value="1"/>
</dbReference>
<dbReference type="EMBL" id="BMQC01000004">
    <property type="protein sequence ID" value="GGK23190.1"/>
    <property type="molecule type" value="Genomic_DNA"/>
</dbReference>
<dbReference type="InterPro" id="IPR001434">
    <property type="entry name" value="OmcB-like_DUF11"/>
</dbReference>
<protein>
    <recommendedName>
        <fullName evidence="4">DUF11 domain-containing protein</fullName>
    </recommendedName>
</protein>
<accession>A0A8J3FJD6</accession>
<dbReference type="Pfam" id="PF01345">
    <property type="entry name" value="DUF11"/>
    <property type="match status" value="1"/>
</dbReference>
<dbReference type="PANTHER" id="PTHR36842">
    <property type="entry name" value="PROTEIN TOLB HOMOLOG"/>
    <property type="match status" value="1"/>
</dbReference>
<dbReference type="Gene3D" id="2.120.10.30">
    <property type="entry name" value="TolB, C-terminal domain"/>
    <property type="match status" value="4"/>
</dbReference>
<dbReference type="Pfam" id="PF07676">
    <property type="entry name" value="PD40"/>
    <property type="match status" value="6"/>
</dbReference>
<evidence type="ECO:0000259" key="4">
    <source>
        <dbReference type="Pfam" id="PF01345"/>
    </source>
</evidence>
<comment type="caution">
    <text evidence="5">The sequence shown here is derived from an EMBL/GenBank/DDBJ whole genome shotgun (WGS) entry which is preliminary data.</text>
</comment>
<feature type="region of interest" description="Disordered" evidence="2">
    <location>
        <begin position="84"/>
        <end position="125"/>
    </location>
</feature>
<gene>
    <name evidence="5" type="ORF">GCM10010124_14650</name>
</gene>
<feature type="chain" id="PRO_5035197213" description="DUF11 domain-containing protein" evidence="3">
    <location>
        <begin position="29"/>
        <end position="977"/>
    </location>
</feature>
<comment type="similarity">
    <text evidence="1">Belongs to the TolB family.</text>
</comment>
<dbReference type="SUPFAM" id="SSF82171">
    <property type="entry name" value="DPP6 N-terminal domain-like"/>
    <property type="match status" value="2"/>
</dbReference>
<sequence>MRGRRITAAAGAAALAAAGLVAVGVAGAAGAALPAPAEGRLAFASSRQAVIGSGGGDGTERVGAAPSSAAGALVYVDTVDDPAGTVRYDEGDDGGGSGSAAPPAGIAAGTPVPLAADPAADREPDLSPDGAWVAFASDRAGDLDIWVVRVDGTGLRRLTSAVGDERWPSWAPDSDRLAYQGAAPGAAADIFTARRTGGVPRRLTDSPADEGQPAWASRAQTRRIAYRTTRYGPPEVVTVPESGGPETRQTPAGWDAAEPAWTPDDAALAFTTHRTDPAGDIYRHPRDSRASVLPPTAALADAARPGQPERHPDYSADDGGALLRWEATADAGDDGGPDLWDMRADGTGPAPLTADRDHAELAPAYAPDGRRLAYAVGPETGAPGAGTPARRSIAVAAADGRGARILLSPPAGAWYDDPTWSPDGRFLAFARERPDGAAAEVVVARVADGAVRAATVDACPGTTRDLQPAWSPDGARLAFVREVVGGGTPAPGCAGPHGGHVVTVGVGVGAGDAVTLADYRDLTLAPGHDCACTAPDERAPAWSPDGGRLAFTEGGRLLLMDADGTGAAVRLADPVPRVSDPAWSPDGTRIAFGGRRLTDAPATFGDSRIWTVPVAAGPAVTGYDEDEPDEAEDFQPAYQPVADLRLTLRAEPAEVALGGTATLVAAVANLGPGAARGVAVDLTLPPGLVVLDAGPCAVLPRPRCPLGDLAGRSAAERRIRVRGADGGVHQVVARVGAASADPRPDDDTATATVSVGPAAAGAEDLSLSAAADPAVAYLGGGDVALRFTVHSGFPEPVAAVLRPGLPLPVVAAPAGCGDGLRSCDLGTLAPGETRTLTFTLRPDRAGDSTAVGVAAADLPEGDLDDNQAAVPLRVLVPRLTPSPAIGPPGFVTEVVGEDFPPGAAVRLRWARGVTPTMDPVVVGADGTFRAPMLVLRRDQVGPRPLVADPAAGPAFRAVRAAFLVRPRPLGPPEFVFR</sequence>
<dbReference type="RefSeq" id="WP_189113455.1">
    <property type="nucleotide sequence ID" value="NZ_BMQC01000004.1"/>
</dbReference>
<feature type="signal peptide" evidence="3">
    <location>
        <begin position="1"/>
        <end position="28"/>
    </location>
</feature>
<reference evidence="5" key="1">
    <citation type="journal article" date="2014" name="Int. J. Syst. Evol. Microbiol.">
        <title>Complete genome sequence of Corynebacterium casei LMG S-19264T (=DSM 44701T), isolated from a smear-ripened cheese.</title>
        <authorList>
            <consortium name="US DOE Joint Genome Institute (JGI-PGF)"/>
            <person name="Walter F."/>
            <person name="Albersmeier A."/>
            <person name="Kalinowski J."/>
            <person name="Ruckert C."/>
        </authorList>
    </citation>
    <scope>NUCLEOTIDE SEQUENCE</scope>
    <source>
        <strain evidence="5">JCM 3091</strain>
    </source>
</reference>
<keyword evidence="3" id="KW-0732">Signal</keyword>